<evidence type="ECO:0000313" key="2">
    <source>
        <dbReference type="EnsemblPlants" id="Kaladp0053s0550.1.v1.1"/>
    </source>
</evidence>
<keyword evidence="3" id="KW-1185">Reference proteome</keyword>
<dbReference type="Proteomes" id="UP000594263">
    <property type="component" value="Unplaced"/>
</dbReference>
<organism evidence="2 3">
    <name type="scientific">Kalanchoe fedtschenkoi</name>
    <name type="common">Lavender scallops</name>
    <name type="synonym">South American air plant</name>
    <dbReference type="NCBI Taxonomy" id="63787"/>
    <lineage>
        <taxon>Eukaryota</taxon>
        <taxon>Viridiplantae</taxon>
        <taxon>Streptophyta</taxon>
        <taxon>Embryophyta</taxon>
        <taxon>Tracheophyta</taxon>
        <taxon>Spermatophyta</taxon>
        <taxon>Magnoliopsida</taxon>
        <taxon>eudicotyledons</taxon>
        <taxon>Gunneridae</taxon>
        <taxon>Pentapetalae</taxon>
        <taxon>Saxifragales</taxon>
        <taxon>Crassulaceae</taxon>
        <taxon>Kalanchoe</taxon>
    </lineage>
</organism>
<dbReference type="Gramene" id="Kaladp0053s0550.1.v1.1">
    <property type="protein sequence ID" value="Kaladp0053s0550.1.v1.1"/>
    <property type="gene ID" value="Kaladp0053s0550.v1.1"/>
</dbReference>
<accession>A0A7N0U5U4</accession>
<feature type="region of interest" description="Disordered" evidence="1">
    <location>
        <begin position="7"/>
        <end position="26"/>
    </location>
</feature>
<name>A0A7N0U5U4_KALFE</name>
<protein>
    <submittedName>
        <fullName evidence="2">Uncharacterized protein</fullName>
    </submittedName>
</protein>
<dbReference type="EnsemblPlants" id="Kaladp0053s0550.1.v1.1">
    <property type="protein sequence ID" value="Kaladp0053s0550.1.v1.1"/>
    <property type="gene ID" value="Kaladp0053s0550.v1.1"/>
</dbReference>
<reference evidence="2" key="1">
    <citation type="submission" date="2021-01" db="UniProtKB">
        <authorList>
            <consortium name="EnsemblPlants"/>
        </authorList>
    </citation>
    <scope>IDENTIFICATION</scope>
</reference>
<proteinExistence type="predicted"/>
<evidence type="ECO:0000313" key="3">
    <source>
        <dbReference type="Proteomes" id="UP000594263"/>
    </source>
</evidence>
<feature type="compositionally biased region" description="Low complexity" evidence="1">
    <location>
        <begin position="13"/>
        <end position="26"/>
    </location>
</feature>
<dbReference type="AlphaFoldDB" id="A0A7N0U5U4"/>
<evidence type="ECO:0000256" key="1">
    <source>
        <dbReference type="SAM" id="MobiDB-lite"/>
    </source>
</evidence>
<sequence length="102" mass="11573">MRVHVQRFESSAPLSNRSLVVSPSSSRSFSAHTRIFSFHLLVRFLNFFFQILKLIRPPEALISFRGPVEAGTDPVLREVLRPHLRVPSCGSSSRGRQIVSDR</sequence>